<dbReference type="RefSeq" id="WP_183591110.1">
    <property type="nucleotide sequence ID" value="NZ_JACHWR010000001.1"/>
</dbReference>
<sequence>MTRPSYVATPLERVLWDSRNRDRQAILAMQRRQDVWWRGWGILRRKPWRASHGPQIRGRSPRVALSNLRRWLRAAHDCQDPAVACTCAGSFRFPTPDLRRGVQS</sequence>
<evidence type="ECO:0000313" key="2">
    <source>
        <dbReference type="Proteomes" id="UP000589626"/>
    </source>
</evidence>
<accession>A0A7W4VSY8</accession>
<dbReference type="Proteomes" id="UP000589626">
    <property type="component" value="Unassembled WGS sequence"/>
</dbReference>
<organism evidence="1 2">
    <name type="scientific">Nocardioides soli</name>
    <dbReference type="NCBI Taxonomy" id="1036020"/>
    <lineage>
        <taxon>Bacteria</taxon>
        <taxon>Bacillati</taxon>
        <taxon>Actinomycetota</taxon>
        <taxon>Actinomycetes</taxon>
        <taxon>Propionibacteriales</taxon>
        <taxon>Nocardioidaceae</taxon>
        <taxon>Nocardioides</taxon>
    </lineage>
</organism>
<dbReference type="EMBL" id="JACHWR010000001">
    <property type="protein sequence ID" value="MBB3041183.1"/>
    <property type="molecule type" value="Genomic_DNA"/>
</dbReference>
<name>A0A7W4VSY8_9ACTN</name>
<reference evidence="1 2" key="1">
    <citation type="submission" date="2020-08" db="EMBL/GenBank/DDBJ databases">
        <title>Sequencing the genomes of 1000 actinobacteria strains.</title>
        <authorList>
            <person name="Klenk H.-P."/>
        </authorList>
    </citation>
    <scope>NUCLEOTIDE SEQUENCE [LARGE SCALE GENOMIC DNA]</scope>
    <source>
        <strain evidence="1 2">DSM 105498</strain>
    </source>
</reference>
<dbReference type="AlphaFoldDB" id="A0A7W4VSY8"/>
<comment type="caution">
    <text evidence="1">The sequence shown here is derived from an EMBL/GenBank/DDBJ whole genome shotgun (WGS) entry which is preliminary data.</text>
</comment>
<gene>
    <name evidence="1" type="ORF">FHU40_000984</name>
</gene>
<keyword evidence="2" id="KW-1185">Reference proteome</keyword>
<protein>
    <submittedName>
        <fullName evidence="1">Uncharacterized protein</fullName>
    </submittedName>
</protein>
<proteinExistence type="predicted"/>
<evidence type="ECO:0000313" key="1">
    <source>
        <dbReference type="EMBL" id="MBB3041183.1"/>
    </source>
</evidence>